<feature type="compositionally biased region" description="Polar residues" evidence="1">
    <location>
        <begin position="54"/>
        <end position="69"/>
    </location>
</feature>
<gene>
    <name evidence="2" type="ORF">E2562_005515</name>
</gene>
<dbReference type="Proteomes" id="UP000479710">
    <property type="component" value="Unassembled WGS sequence"/>
</dbReference>
<evidence type="ECO:0000313" key="3">
    <source>
        <dbReference type="Proteomes" id="UP000479710"/>
    </source>
</evidence>
<sequence length="126" mass="13066">MEITASSLPGRLPDHRPSTGPTAASTALQDAKKSLRPAPPRFATLLSPRKSHGNQEPATSAPSQKKSYNVTMHHSHPNYIRHFGAIKHNYPSTGAGFSGNGLIGGGEVNSSMLRGGVGAKATVVGA</sequence>
<dbReference type="AlphaFoldDB" id="A0A6G1F3Q1"/>
<organism evidence="2 3">
    <name type="scientific">Oryza meyeriana var. granulata</name>
    <dbReference type="NCBI Taxonomy" id="110450"/>
    <lineage>
        <taxon>Eukaryota</taxon>
        <taxon>Viridiplantae</taxon>
        <taxon>Streptophyta</taxon>
        <taxon>Embryophyta</taxon>
        <taxon>Tracheophyta</taxon>
        <taxon>Spermatophyta</taxon>
        <taxon>Magnoliopsida</taxon>
        <taxon>Liliopsida</taxon>
        <taxon>Poales</taxon>
        <taxon>Poaceae</taxon>
        <taxon>BOP clade</taxon>
        <taxon>Oryzoideae</taxon>
        <taxon>Oryzeae</taxon>
        <taxon>Oryzinae</taxon>
        <taxon>Oryza</taxon>
        <taxon>Oryza meyeriana</taxon>
    </lineage>
</organism>
<comment type="caution">
    <text evidence="2">The sequence shown here is derived from an EMBL/GenBank/DDBJ whole genome shotgun (WGS) entry which is preliminary data.</text>
</comment>
<dbReference type="EMBL" id="SPHZ02000001">
    <property type="protein sequence ID" value="KAF0931536.1"/>
    <property type="molecule type" value="Genomic_DNA"/>
</dbReference>
<feature type="region of interest" description="Disordered" evidence="1">
    <location>
        <begin position="1"/>
        <end position="69"/>
    </location>
</feature>
<proteinExistence type="predicted"/>
<evidence type="ECO:0000256" key="1">
    <source>
        <dbReference type="SAM" id="MobiDB-lite"/>
    </source>
</evidence>
<name>A0A6G1F3Q1_9ORYZ</name>
<accession>A0A6G1F3Q1</accession>
<reference evidence="2 3" key="1">
    <citation type="submission" date="2019-11" db="EMBL/GenBank/DDBJ databases">
        <title>Whole genome sequence of Oryza granulata.</title>
        <authorList>
            <person name="Li W."/>
        </authorList>
    </citation>
    <scope>NUCLEOTIDE SEQUENCE [LARGE SCALE GENOMIC DNA]</scope>
    <source>
        <strain evidence="3">cv. Menghai</strain>
        <tissue evidence="2">Leaf</tissue>
    </source>
</reference>
<feature type="compositionally biased region" description="Polar residues" evidence="1">
    <location>
        <begin position="19"/>
        <end position="28"/>
    </location>
</feature>
<protein>
    <submittedName>
        <fullName evidence="2">Uncharacterized protein</fullName>
    </submittedName>
</protein>
<evidence type="ECO:0000313" key="2">
    <source>
        <dbReference type="EMBL" id="KAF0931536.1"/>
    </source>
</evidence>
<keyword evidence="3" id="KW-1185">Reference proteome</keyword>